<dbReference type="RefSeq" id="WP_166279252.1">
    <property type="nucleotide sequence ID" value="NZ_JAAFGS010000012.1"/>
</dbReference>
<evidence type="ECO:0000313" key="1">
    <source>
        <dbReference type="EMBL" id="NGZ77914.1"/>
    </source>
</evidence>
<evidence type="ECO:0008006" key="3">
    <source>
        <dbReference type="Google" id="ProtNLM"/>
    </source>
</evidence>
<dbReference type="EMBL" id="JAAFGS010000012">
    <property type="protein sequence ID" value="NGZ77914.1"/>
    <property type="molecule type" value="Genomic_DNA"/>
</dbReference>
<sequence length="54" mass="5843">MSLLIKASSVRSETTYVYDAAGNVILENVNGLYVDLQMTYTAARRLTSTTPATA</sequence>
<keyword evidence="2" id="KW-1185">Reference proteome</keyword>
<comment type="caution">
    <text evidence="1">The sequence shown here is derived from an EMBL/GenBank/DDBJ whole genome shotgun (WGS) entry which is preliminary data.</text>
</comment>
<gene>
    <name evidence="1" type="ORF">GYN08_21705</name>
</gene>
<accession>A0ABX0FCP8</accession>
<evidence type="ECO:0000313" key="2">
    <source>
        <dbReference type="Proteomes" id="UP000800303"/>
    </source>
</evidence>
<proteinExistence type="predicted"/>
<protein>
    <recommendedName>
        <fullName evidence="3">YD repeat-containing protein</fullName>
    </recommendedName>
</protein>
<dbReference type="Proteomes" id="UP000800303">
    <property type="component" value="Unassembled WGS sequence"/>
</dbReference>
<organism evidence="1 2">
    <name type="scientific">Saccharibacillus alkalitolerans</name>
    <dbReference type="NCBI Taxonomy" id="2705290"/>
    <lineage>
        <taxon>Bacteria</taxon>
        <taxon>Bacillati</taxon>
        <taxon>Bacillota</taxon>
        <taxon>Bacilli</taxon>
        <taxon>Bacillales</taxon>
        <taxon>Paenibacillaceae</taxon>
        <taxon>Saccharibacillus</taxon>
    </lineage>
</organism>
<name>A0ABX0FCP8_9BACL</name>
<reference evidence="1 2" key="1">
    <citation type="submission" date="2020-01" db="EMBL/GenBank/DDBJ databases">
        <title>Polyphasic characterisation and genomic insights into a novel alkali tolerant bacterium VR-M41.</title>
        <authorList>
            <person name="Vemuluri V.R."/>
        </authorList>
    </citation>
    <scope>NUCLEOTIDE SEQUENCE [LARGE SCALE GENOMIC DNA]</scope>
    <source>
        <strain evidence="1 2">VR-M41</strain>
    </source>
</reference>